<accession>A0A5C5X7R7</accession>
<comment type="caution">
    <text evidence="3">The sequence shown here is derived from an EMBL/GenBank/DDBJ whole genome shotgun (WGS) entry which is preliminary data.</text>
</comment>
<evidence type="ECO:0000256" key="2">
    <source>
        <dbReference type="SAM" id="Phobius"/>
    </source>
</evidence>
<keyword evidence="2" id="KW-0472">Membrane</keyword>
<dbReference type="Proteomes" id="UP000317243">
    <property type="component" value="Unassembled WGS sequence"/>
</dbReference>
<dbReference type="Pfam" id="PF09527">
    <property type="entry name" value="ATPase_gene1"/>
    <property type="match status" value="1"/>
</dbReference>
<reference evidence="3 4" key="1">
    <citation type="submission" date="2019-02" db="EMBL/GenBank/DDBJ databases">
        <title>Deep-cultivation of Planctomycetes and their phenomic and genomic characterization uncovers novel biology.</title>
        <authorList>
            <person name="Wiegand S."/>
            <person name="Jogler M."/>
            <person name="Boedeker C."/>
            <person name="Pinto D."/>
            <person name="Vollmers J."/>
            <person name="Rivas-Marin E."/>
            <person name="Kohn T."/>
            <person name="Peeters S.H."/>
            <person name="Heuer A."/>
            <person name="Rast P."/>
            <person name="Oberbeckmann S."/>
            <person name="Bunk B."/>
            <person name="Jeske O."/>
            <person name="Meyerdierks A."/>
            <person name="Storesund J.E."/>
            <person name="Kallscheuer N."/>
            <person name="Luecker S."/>
            <person name="Lage O.M."/>
            <person name="Pohl T."/>
            <person name="Merkel B.J."/>
            <person name="Hornburger P."/>
            <person name="Mueller R.-W."/>
            <person name="Bruemmer F."/>
            <person name="Labrenz M."/>
            <person name="Spormann A.M."/>
            <person name="Op Den Camp H."/>
            <person name="Overmann J."/>
            <person name="Amann R."/>
            <person name="Jetten M.S.M."/>
            <person name="Mascher T."/>
            <person name="Medema M.H."/>
            <person name="Devos D.P."/>
            <person name="Kaster A.-K."/>
            <person name="Ovreas L."/>
            <person name="Rohde M."/>
            <person name="Galperin M.Y."/>
            <person name="Jogler C."/>
        </authorList>
    </citation>
    <scope>NUCLEOTIDE SEQUENCE [LARGE SCALE GENOMIC DNA]</scope>
    <source>
        <strain evidence="3 4">KOR42</strain>
    </source>
</reference>
<dbReference type="AlphaFoldDB" id="A0A5C5X7R7"/>
<keyword evidence="4" id="KW-1185">Reference proteome</keyword>
<organism evidence="3 4">
    <name type="scientific">Thalassoglobus neptunius</name>
    <dbReference type="NCBI Taxonomy" id="1938619"/>
    <lineage>
        <taxon>Bacteria</taxon>
        <taxon>Pseudomonadati</taxon>
        <taxon>Planctomycetota</taxon>
        <taxon>Planctomycetia</taxon>
        <taxon>Planctomycetales</taxon>
        <taxon>Planctomycetaceae</taxon>
        <taxon>Thalassoglobus</taxon>
    </lineage>
</organism>
<dbReference type="EMBL" id="SIHI01000001">
    <property type="protein sequence ID" value="TWT58391.1"/>
    <property type="molecule type" value="Genomic_DNA"/>
</dbReference>
<feature type="compositionally biased region" description="Basic and acidic residues" evidence="1">
    <location>
        <begin position="82"/>
        <end position="94"/>
    </location>
</feature>
<dbReference type="InterPro" id="IPR032820">
    <property type="entry name" value="ATPase_put"/>
</dbReference>
<evidence type="ECO:0000313" key="3">
    <source>
        <dbReference type="EMBL" id="TWT58391.1"/>
    </source>
</evidence>
<keyword evidence="2" id="KW-1133">Transmembrane helix</keyword>
<sequence length="94" mass="10271">MRPTKSIVPVKFLYWSSQITTMSLEMGLLIGVGYWLDLKYGTSPGFLLGGCGLGLLAVGWQLFRLVRSGMQGVLAGKSQRTPKTESTSRSESKN</sequence>
<evidence type="ECO:0000256" key="1">
    <source>
        <dbReference type="SAM" id="MobiDB-lite"/>
    </source>
</evidence>
<evidence type="ECO:0000313" key="4">
    <source>
        <dbReference type="Proteomes" id="UP000317243"/>
    </source>
</evidence>
<name>A0A5C5X7R7_9PLAN</name>
<gene>
    <name evidence="3" type="ORF">KOR42_17650</name>
</gene>
<feature type="region of interest" description="Disordered" evidence="1">
    <location>
        <begin position="74"/>
        <end position="94"/>
    </location>
</feature>
<proteinExistence type="predicted"/>
<feature type="transmembrane region" description="Helical" evidence="2">
    <location>
        <begin position="12"/>
        <end position="36"/>
    </location>
</feature>
<protein>
    <submittedName>
        <fullName evidence="3">Putative F0F1-ATPase subunit (ATPase_gene1)</fullName>
    </submittedName>
</protein>
<keyword evidence="2" id="KW-0812">Transmembrane</keyword>
<feature type="transmembrane region" description="Helical" evidence="2">
    <location>
        <begin position="42"/>
        <end position="63"/>
    </location>
</feature>